<evidence type="ECO:0000259" key="1">
    <source>
        <dbReference type="Pfam" id="PF13482"/>
    </source>
</evidence>
<reference evidence="2 3" key="1">
    <citation type="journal article" date="2014" name="Front. Microbiol.">
        <title>Population and genomic analysis of the genus Halorubrum.</title>
        <authorList>
            <person name="Fullmer M.S."/>
            <person name="Soucy S.M."/>
            <person name="Swithers K.S."/>
            <person name="Makkay A.M."/>
            <person name="Wheeler R."/>
            <person name="Ventosa A."/>
            <person name="Gogarten J.P."/>
            <person name="Papke R.T."/>
        </authorList>
    </citation>
    <scope>NUCLEOTIDE SEQUENCE [LARGE SCALE GENOMIC DNA]</scope>
    <source>
        <strain evidence="2 3">Ga36</strain>
    </source>
</reference>
<dbReference type="SUPFAM" id="SSF53098">
    <property type="entry name" value="Ribonuclease H-like"/>
    <property type="match status" value="1"/>
</dbReference>
<proteinExistence type="predicted"/>
<dbReference type="AlphaFoldDB" id="A0A256J149"/>
<dbReference type="EMBL" id="NHOZ01000092">
    <property type="protein sequence ID" value="OYR62538.1"/>
    <property type="molecule type" value="Genomic_DNA"/>
</dbReference>
<dbReference type="Proteomes" id="UP000215731">
    <property type="component" value="Unassembled WGS sequence"/>
</dbReference>
<feature type="domain" description="YprB ribonuclease H-like" evidence="1">
    <location>
        <begin position="20"/>
        <end position="125"/>
    </location>
</feature>
<evidence type="ECO:0000313" key="2">
    <source>
        <dbReference type="EMBL" id="OYR62538.1"/>
    </source>
</evidence>
<protein>
    <recommendedName>
        <fullName evidence="1">YprB ribonuclease H-like domain-containing protein</fullName>
    </recommendedName>
</protein>
<dbReference type="InterPro" id="IPR012337">
    <property type="entry name" value="RNaseH-like_sf"/>
</dbReference>
<name>A0A256J149_HALEZ</name>
<evidence type="ECO:0000313" key="3">
    <source>
        <dbReference type="Proteomes" id="UP000215731"/>
    </source>
</evidence>
<dbReference type="Gene3D" id="3.30.420.10">
    <property type="entry name" value="Ribonuclease H-like superfamily/Ribonuclease H"/>
    <property type="match status" value="1"/>
</dbReference>
<gene>
    <name evidence="2" type="ORF">DJ80_09825</name>
</gene>
<dbReference type="InterPro" id="IPR036397">
    <property type="entry name" value="RNaseH_sf"/>
</dbReference>
<dbReference type="GO" id="GO:0003676">
    <property type="term" value="F:nucleic acid binding"/>
    <property type="evidence" value="ECO:0007669"/>
    <property type="project" value="InterPro"/>
</dbReference>
<dbReference type="Pfam" id="PF13482">
    <property type="entry name" value="RNase_H_2"/>
    <property type="match status" value="1"/>
</dbReference>
<dbReference type="InterPro" id="IPR038720">
    <property type="entry name" value="YprB_RNase_H-like_dom"/>
</dbReference>
<sequence length="232" mass="25890">MSEAMKLEKEFNDYDRIVTFDIETTHWKPNNGETVAIGVGQHESGTPGSTAQYETFARSNHGISDEQDLVTTAFSYIDELDGDVLVSYNGIDFDMDFLAKRCARFDSAPSPPALQTSGQHIDLFTDRKAACDAGEKWPSLEDCLNSYGYPIPKTIWNGAPLDNSRFGDEFGPAFLDIVATGDERAIKQYREVLNHYLKTDLEANIALYYADQGVSFDPVTLDVPREFTTELS</sequence>
<accession>A0A256J149</accession>
<organism evidence="2 3">
    <name type="scientific">Halorubrum ezzemoulense</name>
    <name type="common">Halorubrum chaoviator</name>
    <dbReference type="NCBI Taxonomy" id="337243"/>
    <lineage>
        <taxon>Archaea</taxon>
        <taxon>Methanobacteriati</taxon>
        <taxon>Methanobacteriota</taxon>
        <taxon>Stenosarchaea group</taxon>
        <taxon>Halobacteria</taxon>
        <taxon>Halobacteriales</taxon>
        <taxon>Haloferacaceae</taxon>
        <taxon>Halorubrum</taxon>
    </lineage>
</organism>
<comment type="caution">
    <text evidence="2">The sequence shown here is derived from an EMBL/GenBank/DDBJ whole genome shotgun (WGS) entry which is preliminary data.</text>
</comment>